<keyword evidence="2" id="KW-1185">Reference proteome</keyword>
<proteinExistence type="predicted"/>
<evidence type="ECO:0008006" key="3">
    <source>
        <dbReference type="Google" id="ProtNLM"/>
    </source>
</evidence>
<accession>A0A939BFP1</accession>
<evidence type="ECO:0000313" key="2">
    <source>
        <dbReference type="Proteomes" id="UP000774750"/>
    </source>
</evidence>
<evidence type="ECO:0000313" key="1">
    <source>
        <dbReference type="EMBL" id="MBM6921838.1"/>
    </source>
</evidence>
<gene>
    <name evidence="1" type="ORF">H6A12_11835</name>
</gene>
<comment type="caution">
    <text evidence="1">The sequence shown here is derived from an EMBL/GenBank/DDBJ whole genome shotgun (WGS) entry which is preliminary data.</text>
</comment>
<sequence length="202" mass="22804">MSSFYSDMIYEKIVEAGNEAVFIATDFLDIADYETARKALNRLDSYGKIKKICRGVYYNPKFSELLGEYEAPSPHNVALALARKFNWNIAPSGNTALNQLGLSTQVTAHWTYISDGPYNKFTIGNIEIDFKHRSNKEISGMSYKTALVIQALKALGKDNIDESVITKLKKQLSSEEKDNLIKEARQTTAWVYSVIRKICEAK</sequence>
<dbReference type="EMBL" id="JACJKY010000028">
    <property type="protein sequence ID" value="MBM6921838.1"/>
    <property type="molecule type" value="Genomic_DNA"/>
</dbReference>
<dbReference type="RefSeq" id="WP_087252981.1">
    <property type="nucleotide sequence ID" value="NZ_JACJKY010000028.1"/>
</dbReference>
<reference evidence="1" key="1">
    <citation type="submission" date="2020-08" db="EMBL/GenBank/DDBJ databases">
        <authorList>
            <person name="Cejkova D."/>
            <person name="Kubasova T."/>
            <person name="Jahodarova E."/>
            <person name="Rychlik I."/>
        </authorList>
    </citation>
    <scope>NUCLEOTIDE SEQUENCE</scope>
    <source>
        <strain evidence="1">An559</strain>
    </source>
</reference>
<name>A0A939BFP1_9FIRM</name>
<dbReference type="Pfam" id="PF19570">
    <property type="entry name" value="DUF6088"/>
    <property type="match status" value="1"/>
</dbReference>
<organism evidence="1 2">
    <name type="scientific">Merdimmobilis hominis</name>
    <dbReference type="NCBI Taxonomy" id="2897707"/>
    <lineage>
        <taxon>Bacteria</taxon>
        <taxon>Bacillati</taxon>
        <taxon>Bacillota</taxon>
        <taxon>Clostridia</taxon>
        <taxon>Eubacteriales</taxon>
        <taxon>Oscillospiraceae</taxon>
        <taxon>Merdimmobilis</taxon>
    </lineage>
</organism>
<protein>
    <recommendedName>
        <fullName evidence="3">Transcriptional regulator, AbiEi antitoxin, Type IV TA system</fullName>
    </recommendedName>
</protein>
<reference evidence="1" key="2">
    <citation type="journal article" date="2021" name="Sci. Rep.">
        <title>The distribution of antibiotic resistance genes in chicken gut microbiota commensals.</title>
        <authorList>
            <person name="Juricova H."/>
            <person name="Matiasovicova J."/>
            <person name="Kubasova T."/>
            <person name="Cejkova D."/>
            <person name="Rychlik I."/>
        </authorList>
    </citation>
    <scope>NUCLEOTIDE SEQUENCE</scope>
    <source>
        <strain evidence="1">An559</strain>
    </source>
</reference>
<dbReference type="Proteomes" id="UP000774750">
    <property type="component" value="Unassembled WGS sequence"/>
</dbReference>
<dbReference type="AlphaFoldDB" id="A0A939BFP1"/>
<dbReference type="InterPro" id="IPR045738">
    <property type="entry name" value="DUF6088"/>
</dbReference>